<comment type="caution">
    <text evidence="2">The sequence shown here is derived from an EMBL/GenBank/DDBJ whole genome shotgun (WGS) entry which is preliminary data.</text>
</comment>
<protein>
    <submittedName>
        <fullName evidence="2">VOC family protein</fullName>
    </submittedName>
</protein>
<dbReference type="Pfam" id="PF18029">
    <property type="entry name" value="Glyoxalase_6"/>
    <property type="match status" value="1"/>
</dbReference>
<keyword evidence="3" id="KW-1185">Reference proteome</keyword>
<dbReference type="Proteomes" id="UP001501586">
    <property type="component" value="Unassembled WGS sequence"/>
</dbReference>
<sequence length="256" mass="27459">MDFITGQPCWAELNAPDVTAAAEFYSDVFGWEFENQGEEFGNYHIALTRTDSGRAVIGGLGPCADVEDPRAWWSVHLHVDDIEEAYAQALELGAEAVSEPMEIGPPGSTAEIRDPSGAAIRLWQPGVRRGFDAVAQPGCPGWFDLHSKDFAAAEEFYSGWLGVSFEVPPGMDVNYASAKGVNGEYLFGLMDVAPFYPAEASSSWNVYDLVESSVATLQKAVDHGATMMMDGDPSPFGIITAFADPQGASIFAVGSE</sequence>
<dbReference type="InterPro" id="IPR037523">
    <property type="entry name" value="VOC_core"/>
</dbReference>
<name>A0ABP8EKM7_9MICO</name>
<gene>
    <name evidence="2" type="ORF">GCM10022261_20290</name>
</gene>
<dbReference type="PANTHER" id="PTHR33993:SF14">
    <property type="entry name" value="GB|AAF24581.1"/>
    <property type="match status" value="1"/>
</dbReference>
<dbReference type="InterPro" id="IPR029068">
    <property type="entry name" value="Glyas_Bleomycin-R_OHBP_Dase"/>
</dbReference>
<evidence type="ECO:0000313" key="3">
    <source>
        <dbReference type="Proteomes" id="UP001501586"/>
    </source>
</evidence>
<reference evidence="3" key="1">
    <citation type="journal article" date="2019" name="Int. J. Syst. Evol. Microbiol.">
        <title>The Global Catalogue of Microorganisms (GCM) 10K type strain sequencing project: providing services to taxonomists for standard genome sequencing and annotation.</title>
        <authorList>
            <consortium name="The Broad Institute Genomics Platform"/>
            <consortium name="The Broad Institute Genome Sequencing Center for Infectious Disease"/>
            <person name="Wu L."/>
            <person name="Ma J."/>
        </authorList>
    </citation>
    <scope>NUCLEOTIDE SEQUENCE [LARGE SCALE GENOMIC DNA]</scope>
    <source>
        <strain evidence="3">JCM 17458</strain>
    </source>
</reference>
<organism evidence="2 3">
    <name type="scientific">Brevibacterium daeguense</name>
    <dbReference type="NCBI Taxonomy" id="909936"/>
    <lineage>
        <taxon>Bacteria</taxon>
        <taxon>Bacillati</taxon>
        <taxon>Actinomycetota</taxon>
        <taxon>Actinomycetes</taxon>
        <taxon>Micrococcales</taxon>
        <taxon>Brevibacteriaceae</taxon>
        <taxon>Brevibacterium</taxon>
    </lineage>
</organism>
<accession>A0ABP8EKM7</accession>
<dbReference type="CDD" id="cd07247">
    <property type="entry name" value="SgaA_N_like"/>
    <property type="match status" value="1"/>
</dbReference>
<dbReference type="PANTHER" id="PTHR33993">
    <property type="entry name" value="GLYOXALASE-RELATED"/>
    <property type="match status" value="1"/>
</dbReference>
<dbReference type="Gene3D" id="3.10.180.10">
    <property type="entry name" value="2,3-Dihydroxybiphenyl 1,2-Dioxygenase, domain 1"/>
    <property type="match status" value="2"/>
</dbReference>
<dbReference type="InterPro" id="IPR041581">
    <property type="entry name" value="Glyoxalase_6"/>
</dbReference>
<evidence type="ECO:0000313" key="2">
    <source>
        <dbReference type="EMBL" id="GAA4284498.1"/>
    </source>
</evidence>
<evidence type="ECO:0000259" key="1">
    <source>
        <dbReference type="PROSITE" id="PS51819"/>
    </source>
</evidence>
<dbReference type="RefSeq" id="WP_236866581.1">
    <property type="nucleotide sequence ID" value="NZ_BAABAZ010000006.1"/>
</dbReference>
<dbReference type="EMBL" id="BAABAZ010000006">
    <property type="protein sequence ID" value="GAA4284498.1"/>
    <property type="molecule type" value="Genomic_DNA"/>
</dbReference>
<dbReference type="PROSITE" id="PS51819">
    <property type="entry name" value="VOC"/>
    <property type="match status" value="1"/>
</dbReference>
<dbReference type="InterPro" id="IPR052164">
    <property type="entry name" value="Anthracycline_SecMetBiosynth"/>
</dbReference>
<proteinExistence type="predicted"/>
<feature type="domain" description="VOC" evidence="1">
    <location>
        <begin position="7"/>
        <end position="125"/>
    </location>
</feature>
<dbReference type="SUPFAM" id="SSF54593">
    <property type="entry name" value="Glyoxalase/Bleomycin resistance protein/Dihydroxybiphenyl dioxygenase"/>
    <property type="match status" value="2"/>
</dbReference>